<reference evidence="3" key="3">
    <citation type="submission" date="2018-08" db="UniProtKB">
        <authorList>
            <consortium name="EnsemblPlants"/>
        </authorList>
    </citation>
    <scope>IDENTIFICATION</scope>
    <source>
        <strain evidence="3">cv. Bd21</strain>
    </source>
</reference>
<dbReference type="AlphaFoldDB" id="A0A0Q3PP97"/>
<sequence length="119" mass="13521">MHVRVAFADPRHDRAFQRDELDEKRSPTTEETNQGVHAHNSIKHHPCICMQAGRHMVRPFRSWVTSCFLFDSSAPSFVSSICNISPRVHACMIRTPLEISFPAVVVVESCLPFDPIGYK</sequence>
<dbReference type="EnsemblPlants" id="KQJ91289">
    <property type="protein sequence ID" value="KQJ91289"/>
    <property type="gene ID" value="BRADI_4g36866v3"/>
</dbReference>
<reference evidence="2" key="2">
    <citation type="submission" date="2017-06" db="EMBL/GenBank/DDBJ databases">
        <title>WGS assembly of Brachypodium distachyon.</title>
        <authorList>
            <consortium name="The International Brachypodium Initiative"/>
            <person name="Lucas S."/>
            <person name="Harmon-Smith M."/>
            <person name="Lail K."/>
            <person name="Tice H."/>
            <person name="Grimwood J."/>
            <person name="Bruce D."/>
            <person name="Barry K."/>
            <person name="Shu S."/>
            <person name="Lindquist E."/>
            <person name="Wang M."/>
            <person name="Pitluck S."/>
            <person name="Vogel J.P."/>
            <person name="Garvin D.F."/>
            <person name="Mockler T.C."/>
            <person name="Schmutz J."/>
            <person name="Rokhsar D."/>
            <person name="Bevan M.W."/>
        </authorList>
    </citation>
    <scope>NUCLEOTIDE SEQUENCE</scope>
    <source>
        <strain evidence="2">Bd21</strain>
    </source>
</reference>
<reference evidence="2 3" key="1">
    <citation type="journal article" date="2010" name="Nature">
        <title>Genome sequencing and analysis of the model grass Brachypodium distachyon.</title>
        <authorList>
            <consortium name="International Brachypodium Initiative"/>
        </authorList>
    </citation>
    <scope>NUCLEOTIDE SEQUENCE [LARGE SCALE GENOMIC DNA]</scope>
    <source>
        <strain evidence="2 3">Bd21</strain>
    </source>
</reference>
<organism evidence="2">
    <name type="scientific">Brachypodium distachyon</name>
    <name type="common">Purple false brome</name>
    <name type="synonym">Trachynia distachya</name>
    <dbReference type="NCBI Taxonomy" id="15368"/>
    <lineage>
        <taxon>Eukaryota</taxon>
        <taxon>Viridiplantae</taxon>
        <taxon>Streptophyta</taxon>
        <taxon>Embryophyta</taxon>
        <taxon>Tracheophyta</taxon>
        <taxon>Spermatophyta</taxon>
        <taxon>Magnoliopsida</taxon>
        <taxon>Liliopsida</taxon>
        <taxon>Poales</taxon>
        <taxon>Poaceae</taxon>
        <taxon>BOP clade</taxon>
        <taxon>Pooideae</taxon>
        <taxon>Stipodae</taxon>
        <taxon>Brachypodieae</taxon>
        <taxon>Brachypodium</taxon>
    </lineage>
</organism>
<gene>
    <name evidence="2" type="ORF">BRADI_4g36866v3</name>
</gene>
<evidence type="ECO:0000256" key="1">
    <source>
        <dbReference type="SAM" id="MobiDB-lite"/>
    </source>
</evidence>
<dbReference type="Proteomes" id="UP000008810">
    <property type="component" value="Chromosome 4"/>
</dbReference>
<keyword evidence="4" id="KW-1185">Reference proteome</keyword>
<feature type="region of interest" description="Disordered" evidence="1">
    <location>
        <begin position="1"/>
        <end position="39"/>
    </location>
</feature>
<dbReference type="InParanoid" id="A0A0Q3PP97"/>
<accession>A0A0Q3PP97</accession>
<feature type="compositionally biased region" description="Basic and acidic residues" evidence="1">
    <location>
        <begin position="9"/>
        <end position="28"/>
    </location>
</feature>
<dbReference type="EMBL" id="CM000883">
    <property type="protein sequence ID" value="KQJ91289.1"/>
    <property type="molecule type" value="Genomic_DNA"/>
</dbReference>
<proteinExistence type="predicted"/>
<name>A0A0Q3PP97_BRADI</name>
<evidence type="ECO:0000313" key="3">
    <source>
        <dbReference type="EnsemblPlants" id="KQJ91289"/>
    </source>
</evidence>
<dbReference type="Gramene" id="KQJ91289">
    <property type="protein sequence ID" value="KQJ91289"/>
    <property type="gene ID" value="BRADI_4g36866v3"/>
</dbReference>
<evidence type="ECO:0000313" key="4">
    <source>
        <dbReference type="Proteomes" id="UP000008810"/>
    </source>
</evidence>
<protein>
    <submittedName>
        <fullName evidence="2 3">Uncharacterized protein</fullName>
    </submittedName>
</protein>
<evidence type="ECO:0000313" key="2">
    <source>
        <dbReference type="EMBL" id="KQJ91289.1"/>
    </source>
</evidence>